<evidence type="ECO:0000313" key="1">
    <source>
        <dbReference type="EMBL" id="ACO64472.1"/>
    </source>
</evidence>
<dbReference type="OMA" id="LCIGPPS"/>
<keyword evidence="2" id="KW-1185">Reference proteome</keyword>
<organism evidence="1 2">
    <name type="scientific">Micromonas commoda (strain RCC299 / NOUM17 / CCMP2709)</name>
    <name type="common">Picoplanktonic green alga</name>
    <dbReference type="NCBI Taxonomy" id="296587"/>
    <lineage>
        <taxon>Eukaryota</taxon>
        <taxon>Viridiplantae</taxon>
        <taxon>Chlorophyta</taxon>
        <taxon>Mamiellophyceae</taxon>
        <taxon>Mamiellales</taxon>
        <taxon>Mamiellaceae</taxon>
        <taxon>Micromonas</taxon>
    </lineage>
</organism>
<dbReference type="GO" id="GO:0007018">
    <property type="term" value="P:microtubule-based movement"/>
    <property type="evidence" value="ECO:0007669"/>
    <property type="project" value="TreeGrafter"/>
</dbReference>
<proteinExistence type="predicted"/>
<dbReference type="Pfam" id="PF03645">
    <property type="entry name" value="Tctex-1"/>
    <property type="match status" value="1"/>
</dbReference>
<dbReference type="PANTHER" id="PTHR21255">
    <property type="entry name" value="T-COMPLEX-ASSOCIATED-TESTIS-EXPRESSED 1/ DYNEIN LIGHT CHAIN"/>
    <property type="match status" value="1"/>
</dbReference>
<accession>C1E890</accession>
<dbReference type="InterPro" id="IPR005334">
    <property type="entry name" value="Tctex-1-like"/>
</dbReference>
<dbReference type="OrthoDB" id="10059120at2759"/>
<dbReference type="RefSeq" id="XP_002503214.1">
    <property type="nucleotide sequence ID" value="XM_002503168.1"/>
</dbReference>
<dbReference type="Gene3D" id="3.30.1140.40">
    <property type="entry name" value="Tctex-1"/>
    <property type="match status" value="1"/>
</dbReference>
<sequence length="122" mass="13453">MVAAVPDEDGLISGLSEDQLVTVDEIDTLIKEEIKKVVGESAFMHTKVNQWTSNVVEGCLKRLAALNKPFKFVCTVNFVQKAGAGMHTASTALWDSNVDGKHTVQWENNTIQCITTVYWLAI</sequence>
<dbReference type="eggNOG" id="KOG4081">
    <property type="taxonomic scope" value="Eukaryota"/>
</dbReference>
<gene>
    <name evidence="1" type="ORF">MICPUN_59288</name>
</gene>
<dbReference type="GO" id="GO:0005868">
    <property type="term" value="C:cytoplasmic dynein complex"/>
    <property type="evidence" value="ECO:0007669"/>
    <property type="project" value="TreeGrafter"/>
</dbReference>
<name>C1E890_MICCC</name>
<dbReference type="GO" id="GO:0045505">
    <property type="term" value="F:dynein intermediate chain binding"/>
    <property type="evidence" value="ECO:0007669"/>
    <property type="project" value="TreeGrafter"/>
</dbReference>
<dbReference type="InParanoid" id="C1E890"/>
<dbReference type="GeneID" id="8244140"/>
<dbReference type="AlphaFoldDB" id="C1E890"/>
<dbReference type="KEGG" id="mis:MICPUN_59288"/>
<dbReference type="EMBL" id="CP001327">
    <property type="protein sequence ID" value="ACO64472.1"/>
    <property type="molecule type" value="Genomic_DNA"/>
</dbReference>
<dbReference type="STRING" id="296587.C1E890"/>
<dbReference type="Proteomes" id="UP000002009">
    <property type="component" value="Chromosome 6"/>
</dbReference>
<dbReference type="CDD" id="cd21455">
    <property type="entry name" value="DLC-like_DYNLT1_DYNLT3"/>
    <property type="match status" value="1"/>
</dbReference>
<protein>
    <submittedName>
        <fullName evidence="1">Dynein light chain</fullName>
    </submittedName>
</protein>
<dbReference type="InterPro" id="IPR038586">
    <property type="entry name" value="Tctex-1-like_sf"/>
</dbReference>
<dbReference type="GO" id="GO:0005737">
    <property type="term" value="C:cytoplasm"/>
    <property type="evidence" value="ECO:0007669"/>
    <property type="project" value="TreeGrafter"/>
</dbReference>
<evidence type="ECO:0000313" key="2">
    <source>
        <dbReference type="Proteomes" id="UP000002009"/>
    </source>
</evidence>
<dbReference type="PANTHER" id="PTHR21255:SF4">
    <property type="entry name" value="DYNEIN LIGHT CHAIN TCTEX-TYPE"/>
    <property type="match status" value="1"/>
</dbReference>
<reference evidence="1 2" key="1">
    <citation type="journal article" date="2009" name="Science">
        <title>Green evolution and dynamic adaptations revealed by genomes of the marine picoeukaryotes Micromonas.</title>
        <authorList>
            <person name="Worden A.Z."/>
            <person name="Lee J.H."/>
            <person name="Mock T."/>
            <person name="Rouze P."/>
            <person name="Simmons M.P."/>
            <person name="Aerts A.L."/>
            <person name="Allen A.E."/>
            <person name="Cuvelier M.L."/>
            <person name="Derelle E."/>
            <person name="Everett M.V."/>
            <person name="Foulon E."/>
            <person name="Grimwood J."/>
            <person name="Gundlach H."/>
            <person name="Henrissat B."/>
            <person name="Napoli C."/>
            <person name="McDonald S.M."/>
            <person name="Parker M.S."/>
            <person name="Rombauts S."/>
            <person name="Salamov A."/>
            <person name="Von Dassow P."/>
            <person name="Badger J.H."/>
            <person name="Coutinho P.M."/>
            <person name="Demir E."/>
            <person name="Dubchak I."/>
            <person name="Gentemann C."/>
            <person name="Eikrem W."/>
            <person name="Gready J.E."/>
            <person name="John U."/>
            <person name="Lanier W."/>
            <person name="Lindquist E.A."/>
            <person name="Lucas S."/>
            <person name="Mayer K.F."/>
            <person name="Moreau H."/>
            <person name="Not F."/>
            <person name="Otillar R."/>
            <person name="Panaud O."/>
            <person name="Pangilinan J."/>
            <person name="Paulsen I."/>
            <person name="Piegu B."/>
            <person name="Poliakov A."/>
            <person name="Robbens S."/>
            <person name="Schmutz J."/>
            <person name="Toulza E."/>
            <person name="Wyss T."/>
            <person name="Zelensky A."/>
            <person name="Zhou K."/>
            <person name="Armbrust E.V."/>
            <person name="Bhattacharya D."/>
            <person name="Goodenough U.W."/>
            <person name="Van de Peer Y."/>
            <person name="Grigoriev I.V."/>
        </authorList>
    </citation>
    <scope>NUCLEOTIDE SEQUENCE [LARGE SCALE GENOMIC DNA]</scope>
    <source>
        <strain evidence="2">RCC299 / NOUM17</strain>
    </source>
</reference>